<dbReference type="InterPro" id="IPR003593">
    <property type="entry name" value="AAA+_ATPase"/>
</dbReference>
<evidence type="ECO:0000256" key="3">
    <source>
        <dbReference type="ARBA" id="ARBA00022692"/>
    </source>
</evidence>
<dbReference type="Proteomes" id="UP001642483">
    <property type="component" value="Unassembled WGS sequence"/>
</dbReference>
<evidence type="ECO:0000256" key="4">
    <source>
        <dbReference type="ARBA" id="ARBA00022741"/>
    </source>
</evidence>
<dbReference type="InterPro" id="IPR036640">
    <property type="entry name" value="ABC1_TM_sf"/>
</dbReference>
<feature type="region of interest" description="Disordered" evidence="8">
    <location>
        <begin position="1"/>
        <end position="22"/>
    </location>
</feature>
<dbReference type="Pfam" id="PF00664">
    <property type="entry name" value="ABC_membrane"/>
    <property type="match status" value="2"/>
</dbReference>
<evidence type="ECO:0000256" key="8">
    <source>
        <dbReference type="SAM" id="MobiDB-lite"/>
    </source>
</evidence>
<keyword evidence="3 9" id="KW-0812">Transmembrane</keyword>
<accession>A0ABP0FD84</accession>
<gene>
    <name evidence="12" type="ORF">CVLEPA_LOCUS7024</name>
</gene>
<evidence type="ECO:0000256" key="2">
    <source>
        <dbReference type="ARBA" id="ARBA00022448"/>
    </source>
</evidence>
<feature type="transmembrane region" description="Helical" evidence="9">
    <location>
        <begin position="992"/>
        <end position="1011"/>
    </location>
</feature>
<organism evidence="12 13">
    <name type="scientific">Clavelina lepadiformis</name>
    <name type="common">Light-bulb sea squirt</name>
    <name type="synonym">Ascidia lepadiformis</name>
    <dbReference type="NCBI Taxonomy" id="159417"/>
    <lineage>
        <taxon>Eukaryota</taxon>
        <taxon>Metazoa</taxon>
        <taxon>Chordata</taxon>
        <taxon>Tunicata</taxon>
        <taxon>Ascidiacea</taxon>
        <taxon>Aplousobranchia</taxon>
        <taxon>Clavelinidae</taxon>
        <taxon>Clavelina</taxon>
    </lineage>
</organism>
<keyword evidence="6 9" id="KW-1133">Transmembrane helix</keyword>
<keyword evidence="5" id="KW-0067">ATP-binding</keyword>
<dbReference type="InterPro" id="IPR027417">
    <property type="entry name" value="P-loop_NTPase"/>
</dbReference>
<feature type="transmembrane region" description="Helical" evidence="9">
    <location>
        <begin position="922"/>
        <end position="941"/>
    </location>
</feature>
<evidence type="ECO:0008006" key="14">
    <source>
        <dbReference type="Google" id="ProtNLM"/>
    </source>
</evidence>
<dbReference type="Pfam" id="PF00005">
    <property type="entry name" value="ABC_tran"/>
    <property type="match status" value="2"/>
</dbReference>
<comment type="subcellular location">
    <subcellularLocation>
        <location evidence="1">Membrane</location>
    </subcellularLocation>
</comment>
<evidence type="ECO:0000259" key="10">
    <source>
        <dbReference type="PROSITE" id="PS50893"/>
    </source>
</evidence>
<keyword evidence="4" id="KW-0547">Nucleotide-binding</keyword>
<dbReference type="Gene3D" id="1.20.1560.10">
    <property type="entry name" value="ABC transporter type 1, transmembrane domain"/>
    <property type="match status" value="2"/>
</dbReference>
<keyword evidence="13" id="KW-1185">Reference proteome</keyword>
<feature type="transmembrane region" description="Helical" evidence="9">
    <location>
        <begin position="180"/>
        <end position="205"/>
    </location>
</feature>
<feature type="transmembrane region" description="Helical" evidence="9">
    <location>
        <begin position="253"/>
        <end position="272"/>
    </location>
</feature>
<dbReference type="InterPro" id="IPR003439">
    <property type="entry name" value="ABC_transporter-like_ATP-bd"/>
</dbReference>
<evidence type="ECO:0000256" key="5">
    <source>
        <dbReference type="ARBA" id="ARBA00022840"/>
    </source>
</evidence>
<dbReference type="SMART" id="SM00382">
    <property type="entry name" value="AAA"/>
    <property type="match status" value="2"/>
</dbReference>
<dbReference type="PANTHER" id="PTHR24223:SF10">
    <property type="entry name" value="ATP-BINDING CASSETTE SUB-FAMILY C MEMBER 12"/>
    <property type="match status" value="1"/>
</dbReference>
<protein>
    <recommendedName>
        <fullName evidence="14">Multidrug resistance-associated protein 5</fullName>
    </recommendedName>
</protein>
<feature type="domain" description="ABC transporter" evidence="10">
    <location>
        <begin position="503"/>
        <end position="723"/>
    </location>
</feature>
<feature type="transmembrane region" description="Helical" evidence="9">
    <location>
        <begin position="366"/>
        <end position="387"/>
    </location>
</feature>
<evidence type="ECO:0000256" key="7">
    <source>
        <dbReference type="ARBA" id="ARBA00023136"/>
    </source>
</evidence>
<reference evidence="12 13" key="1">
    <citation type="submission" date="2024-02" db="EMBL/GenBank/DDBJ databases">
        <authorList>
            <person name="Daric V."/>
            <person name="Darras S."/>
        </authorList>
    </citation>
    <scope>NUCLEOTIDE SEQUENCE [LARGE SCALE GENOMIC DNA]</scope>
</reference>
<dbReference type="InterPro" id="IPR017871">
    <property type="entry name" value="ABC_transporter-like_CS"/>
</dbReference>
<dbReference type="SUPFAM" id="SSF90123">
    <property type="entry name" value="ABC transporter transmembrane region"/>
    <property type="match status" value="2"/>
</dbReference>
<evidence type="ECO:0000259" key="11">
    <source>
        <dbReference type="PROSITE" id="PS50929"/>
    </source>
</evidence>
<dbReference type="CDD" id="cd03250">
    <property type="entry name" value="ABCC_MRP_domain1"/>
    <property type="match status" value="1"/>
</dbReference>
<dbReference type="CDD" id="cd03244">
    <property type="entry name" value="ABCC_MRP_domain2"/>
    <property type="match status" value="1"/>
</dbReference>
<dbReference type="Gene3D" id="3.40.50.300">
    <property type="entry name" value="P-loop containing nucleotide triphosphate hydrolases"/>
    <property type="match status" value="2"/>
</dbReference>
<dbReference type="PANTHER" id="PTHR24223">
    <property type="entry name" value="ATP-BINDING CASSETTE SUB-FAMILY C"/>
    <property type="match status" value="1"/>
</dbReference>
<name>A0ABP0FD84_CLALP</name>
<evidence type="ECO:0000256" key="1">
    <source>
        <dbReference type="ARBA" id="ARBA00004370"/>
    </source>
</evidence>
<evidence type="ECO:0000313" key="12">
    <source>
        <dbReference type="EMBL" id="CAK8677667.1"/>
    </source>
</evidence>
<dbReference type="PROSITE" id="PS50893">
    <property type="entry name" value="ABC_TRANSPORTER_2"/>
    <property type="match status" value="2"/>
</dbReference>
<dbReference type="SUPFAM" id="SSF52540">
    <property type="entry name" value="P-loop containing nucleoside triphosphate hydrolases"/>
    <property type="match status" value="2"/>
</dbReference>
<feature type="domain" description="ABC transmembrane type-1" evidence="11">
    <location>
        <begin position="858"/>
        <end position="1167"/>
    </location>
</feature>
<feature type="transmembrane region" description="Helical" evidence="9">
    <location>
        <begin position="853"/>
        <end position="872"/>
    </location>
</feature>
<keyword evidence="2" id="KW-0813">Transport</keyword>
<dbReference type="EMBL" id="CAWYQH010000046">
    <property type="protein sequence ID" value="CAK8677667.1"/>
    <property type="molecule type" value="Genomic_DNA"/>
</dbReference>
<feature type="compositionally biased region" description="Basic and acidic residues" evidence="8">
    <location>
        <begin position="1"/>
        <end position="17"/>
    </location>
</feature>
<feature type="transmembrane region" description="Helical" evidence="9">
    <location>
        <begin position="393"/>
        <end position="410"/>
    </location>
</feature>
<evidence type="ECO:0000256" key="9">
    <source>
        <dbReference type="SAM" id="Phobius"/>
    </source>
</evidence>
<evidence type="ECO:0000256" key="6">
    <source>
        <dbReference type="ARBA" id="ARBA00022989"/>
    </source>
</evidence>
<comment type="caution">
    <text evidence="12">The sequence shown here is derived from an EMBL/GenBank/DDBJ whole genome shotgun (WGS) entry which is preliminary data.</text>
</comment>
<feature type="transmembrane region" description="Helical" evidence="9">
    <location>
        <begin position="1017"/>
        <end position="1038"/>
    </location>
</feature>
<feature type="transmembrane region" description="Helical" evidence="9">
    <location>
        <begin position="1111"/>
        <end position="1128"/>
    </location>
</feature>
<keyword evidence="7 9" id="KW-0472">Membrane</keyword>
<feature type="domain" description="ABC transporter" evidence="10">
    <location>
        <begin position="1205"/>
        <end position="1439"/>
    </location>
</feature>
<dbReference type="CDD" id="cd18599">
    <property type="entry name" value="ABC_6TM_MRP5_8_9_D2"/>
    <property type="match status" value="1"/>
</dbReference>
<evidence type="ECO:0000313" key="13">
    <source>
        <dbReference type="Proteomes" id="UP001642483"/>
    </source>
</evidence>
<proteinExistence type="predicted"/>
<dbReference type="InterPro" id="IPR011527">
    <property type="entry name" value="ABC1_TM_dom"/>
</dbReference>
<dbReference type="PROSITE" id="PS50929">
    <property type="entry name" value="ABC_TM1F"/>
    <property type="match status" value="2"/>
</dbReference>
<sequence>MTKLNEAGEQKSQENSHKTGIKKNSLIVTKSCSAEDFHENGSKHTKYWRALQNFKPIRMKKRKAPAAIDNANLFSFMTFNWLTSTILKARKSLKLEDLPILSEYDSAKSSAERLTRLYEKDKKENKTPSIKRILLRYIRTRTIASSIAISISVTAAVISPAFLVSRLIRFAALPNPSLGYGIGLVCALGLTEFSRTCFFALYWAITYRTTIRVRAAVLALIFQKIARLRSLKDKSVGELVNLLANDGQRLDEAFQLCGLLVGTPFMLLLATIFCCIFIGWTALVGVLAFAAFLPLQVFLAEKMAKYRRKTIEITDKRVRMMNEILTCVKLIKMYAWEKSFAKVIGKIRDQERAILARAGFVQSFQVTIVPIVPVMSTVFLFLVHTLVGYPLDATIALTILAIFNSLRFILGVMPHAVKAVSEVFVSFNRIDSLLLMEEMEKYYITTTSDDTAVEIKHLTSAWDVIEKASSDFMEVKVKTKALTCPSCNFQKEKSKRSKKKEKSETENQKQTEKTQPVLFDVSITVPKKRLIGICGSVGSGKSSFISSILGHLRIQKGSVGINGTLAYVPQQAWIFHASVRDNILFGMPWDKEKYEQVVAACSLSSDFEVLPDKDFTEVGERGLNLSGGQKQRISLARAVYSEREIVLLDDPLSAVDAHVGKHIFFECIKKILANRTVIFVTHQLQYLKDCDEVVMLKEGRITEYGQHNELMTNKSDYAELINNFYLEQEKEKKSQGEIVETELVKKMMRDKTFSGVSRNALDTLGLASIGSRHPKPQGSPTVFRRFPSVRSVCSLTAEGGIAIVPIPDEINVLDEENDEVDQEPSVLIQTETTHTGSVSMATYIAYVKASGGYILATIVGLLFIALLFGNTFNNWWLTYWINQGGACIEQSSVNTSTSAAPASDCERDPNITTGENLNFYQIIYFVILVIVIVVGIVRSFLYTRITVGASSHLHNKLFESVLKSPMKFFDTTPTGRILNRFSRDMDDADVRIPLYMDLFLHQGLYLLFAIVTMIIVFPWFAIAIAVLAVIFVVLYVFFRSAMREFKRLENVTRSPWFSHVTSTVQGLSTIHAYNKTDDVIETFNKLLDDNSTPHFTYLCSIRWLSVRLDSLTVLISITVALFVVISAVAPEGLGQTSASFAGLALSYAITMTTLFQVCVRFSVETESYFTSVERINEYIKQCFSEVEPGKAFKNPPEDWPQKGEIKFESVSMRYRPKLPLVSKRVSFIIKPKEKIGIVGRTGSGKSSLGTVLFKLVNLSSGRILIDNVNIDEIELEDLRKNLSIIPQDPVLFVGTVRYNLDPFSQYSDEEIWKALERTHMKNVISELPRQLEAEVVENGENFSVGERQLLCMARAILRHSRIIMLDEATAAIDSETDSLVQETIRDVFKDCTMLTIAHRLNTVLTCDKIMVLDEGKVVELDEPTTLLRNPKSHFSKMILAAANVQGKDEISSDDVITDMSANPKESCDGGYVNEAYEDERSSSNISCYGDDETLRKELFEIEPDYVTKL</sequence>
<dbReference type="PROSITE" id="PS00211">
    <property type="entry name" value="ABC_TRANSPORTER_1"/>
    <property type="match status" value="2"/>
</dbReference>
<dbReference type="CDD" id="cd18592">
    <property type="entry name" value="ABC_6TM_MRP5_8_9_D1"/>
    <property type="match status" value="1"/>
</dbReference>
<feature type="transmembrane region" description="Helical" evidence="9">
    <location>
        <begin position="278"/>
        <end position="299"/>
    </location>
</feature>
<dbReference type="InterPro" id="IPR050173">
    <property type="entry name" value="ABC_transporter_C-like"/>
</dbReference>
<feature type="transmembrane region" description="Helical" evidence="9">
    <location>
        <begin position="142"/>
        <end position="168"/>
    </location>
</feature>
<feature type="domain" description="ABC transmembrane type-1" evidence="11">
    <location>
        <begin position="146"/>
        <end position="422"/>
    </location>
</feature>